<proteinExistence type="inferred from homology"/>
<keyword evidence="10" id="KW-0547">Nucleotide-binding</keyword>
<dbReference type="InterPro" id="IPR050445">
    <property type="entry name" value="Bact_polysacc_biosynth/exp"/>
</dbReference>
<dbReference type="RefSeq" id="WP_137669300.1">
    <property type="nucleotide sequence ID" value="NZ_BJCE01000326.1"/>
</dbReference>
<evidence type="ECO:0000313" key="22">
    <source>
        <dbReference type="Proteomes" id="UP000300142"/>
    </source>
</evidence>
<comment type="catalytic activity">
    <reaction evidence="16">
        <text>L-tyrosyl-[protein] + ATP = O-phospho-L-tyrosyl-[protein] + ADP + H(+)</text>
        <dbReference type="Rhea" id="RHEA:10596"/>
        <dbReference type="Rhea" id="RHEA-COMP:10136"/>
        <dbReference type="Rhea" id="RHEA-COMP:20101"/>
        <dbReference type="ChEBI" id="CHEBI:15378"/>
        <dbReference type="ChEBI" id="CHEBI:30616"/>
        <dbReference type="ChEBI" id="CHEBI:46858"/>
        <dbReference type="ChEBI" id="CHEBI:61978"/>
        <dbReference type="ChEBI" id="CHEBI:456216"/>
        <dbReference type="EC" id="2.7.10.2"/>
    </reaction>
</comment>
<evidence type="ECO:0000256" key="10">
    <source>
        <dbReference type="ARBA" id="ARBA00022741"/>
    </source>
</evidence>
<dbReference type="GO" id="GO:0005524">
    <property type="term" value="F:ATP binding"/>
    <property type="evidence" value="ECO:0007669"/>
    <property type="project" value="UniProtKB-KW"/>
</dbReference>
<dbReference type="AlphaFoldDB" id="A0A480A4J6"/>
<name>A0A480A4J6_9CYAN</name>
<reference evidence="22" key="1">
    <citation type="submission" date="2019-02" db="EMBL/GenBank/DDBJ databases">
        <title>Draft genome sequence of Sphaerospermopsis reniformis NIES-1949.</title>
        <authorList>
            <person name="Yamaguchi H."/>
            <person name="Suzuki S."/>
            <person name="Kawachi M."/>
        </authorList>
    </citation>
    <scope>NUCLEOTIDE SEQUENCE [LARGE SCALE GENOMIC DNA]</scope>
    <source>
        <strain evidence="22">NIES-1949</strain>
    </source>
</reference>
<keyword evidence="15" id="KW-0829">Tyrosine-protein kinase</keyword>
<evidence type="ECO:0000256" key="18">
    <source>
        <dbReference type="SAM" id="Phobius"/>
    </source>
</evidence>
<dbReference type="GO" id="GO:0004715">
    <property type="term" value="F:non-membrane spanning protein tyrosine kinase activity"/>
    <property type="evidence" value="ECO:0007669"/>
    <property type="project" value="UniProtKB-EC"/>
</dbReference>
<evidence type="ECO:0000256" key="2">
    <source>
        <dbReference type="ARBA" id="ARBA00006683"/>
    </source>
</evidence>
<comment type="similarity">
    <text evidence="2">Belongs to the CpsC/CapA family.</text>
</comment>
<comment type="subcellular location">
    <subcellularLocation>
        <location evidence="1">Cell inner membrane</location>
        <topology evidence="1">Multi-pass membrane protein</topology>
    </subcellularLocation>
</comment>
<dbReference type="Pfam" id="PF13614">
    <property type="entry name" value="AAA_31"/>
    <property type="match status" value="1"/>
</dbReference>
<evidence type="ECO:0000256" key="16">
    <source>
        <dbReference type="ARBA" id="ARBA00051245"/>
    </source>
</evidence>
<dbReference type="PANTHER" id="PTHR32309:SF13">
    <property type="entry name" value="FERRIC ENTEROBACTIN TRANSPORT PROTEIN FEPE"/>
    <property type="match status" value="1"/>
</dbReference>
<evidence type="ECO:0000256" key="13">
    <source>
        <dbReference type="ARBA" id="ARBA00022989"/>
    </source>
</evidence>
<evidence type="ECO:0000256" key="9">
    <source>
        <dbReference type="ARBA" id="ARBA00022692"/>
    </source>
</evidence>
<dbReference type="EMBL" id="BJCE01000326">
    <property type="protein sequence ID" value="GCL39827.1"/>
    <property type="molecule type" value="Genomic_DNA"/>
</dbReference>
<keyword evidence="6" id="KW-1003">Cell membrane</keyword>
<dbReference type="InterPro" id="IPR005702">
    <property type="entry name" value="Wzc-like_C"/>
</dbReference>
<organism evidence="21 22">
    <name type="scientific">Sphaerospermopsis reniformis</name>
    <dbReference type="NCBI Taxonomy" id="531300"/>
    <lineage>
        <taxon>Bacteria</taxon>
        <taxon>Bacillati</taxon>
        <taxon>Cyanobacteriota</taxon>
        <taxon>Cyanophyceae</taxon>
        <taxon>Nostocales</taxon>
        <taxon>Aphanizomenonaceae</taxon>
        <taxon>Sphaerospermopsis</taxon>
    </lineage>
</organism>
<gene>
    <name evidence="21" type="ORF">SR1949_49570</name>
</gene>
<dbReference type="CDD" id="cd05387">
    <property type="entry name" value="BY-kinase"/>
    <property type="match status" value="1"/>
</dbReference>
<dbReference type="NCBIfam" id="TIGR01007">
    <property type="entry name" value="eps_fam"/>
    <property type="match status" value="1"/>
</dbReference>
<dbReference type="Proteomes" id="UP000300142">
    <property type="component" value="Unassembled WGS sequence"/>
</dbReference>
<dbReference type="SUPFAM" id="SSF52540">
    <property type="entry name" value="P-loop containing nucleoside triphosphate hydrolases"/>
    <property type="match status" value="1"/>
</dbReference>
<evidence type="ECO:0000256" key="7">
    <source>
        <dbReference type="ARBA" id="ARBA00022519"/>
    </source>
</evidence>
<accession>A0A480A4J6</accession>
<keyword evidence="8" id="KW-0808">Transferase</keyword>
<keyword evidence="7" id="KW-0997">Cell inner membrane</keyword>
<evidence type="ECO:0000256" key="12">
    <source>
        <dbReference type="ARBA" id="ARBA00022840"/>
    </source>
</evidence>
<evidence type="ECO:0000256" key="4">
    <source>
        <dbReference type="ARBA" id="ARBA00008883"/>
    </source>
</evidence>
<feature type="transmembrane region" description="Helical" evidence="18">
    <location>
        <begin position="53"/>
        <end position="72"/>
    </location>
</feature>
<keyword evidence="22" id="KW-1185">Reference proteome</keyword>
<evidence type="ECO:0000313" key="21">
    <source>
        <dbReference type="EMBL" id="GCL39827.1"/>
    </source>
</evidence>
<dbReference type="PANTHER" id="PTHR32309">
    <property type="entry name" value="TYROSINE-PROTEIN KINASE"/>
    <property type="match status" value="1"/>
</dbReference>
<comment type="similarity">
    <text evidence="4">Belongs to the etk/wzc family.</text>
</comment>
<evidence type="ECO:0000256" key="1">
    <source>
        <dbReference type="ARBA" id="ARBA00004429"/>
    </source>
</evidence>
<protein>
    <recommendedName>
        <fullName evidence="5">non-specific protein-tyrosine kinase</fullName>
        <ecNumber evidence="5">2.7.10.2</ecNumber>
    </recommendedName>
</protein>
<evidence type="ECO:0000259" key="19">
    <source>
        <dbReference type="Pfam" id="PF02706"/>
    </source>
</evidence>
<evidence type="ECO:0000256" key="8">
    <source>
        <dbReference type="ARBA" id="ARBA00022679"/>
    </source>
</evidence>
<dbReference type="Pfam" id="PF02706">
    <property type="entry name" value="Wzz"/>
    <property type="match status" value="1"/>
</dbReference>
<keyword evidence="14 18" id="KW-0472">Membrane</keyword>
<keyword evidence="12" id="KW-0067">ATP-binding</keyword>
<dbReference type="Gene3D" id="3.40.50.300">
    <property type="entry name" value="P-loop containing nucleotide triphosphate hydrolases"/>
    <property type="match status" value="1"/>
</dbReference>
<keyword evidence="9 18" id="KW-0812">Transmembrane</keyword>
<evidence type="ECO:0000259" key="20">
    <source>
        <dbReference type="Pfam" id="PF13614"/>
    </source>
</evidence>
<sequence>MNNHNSSINSTLNENGRVIIAPQTLPPQNFPSFETEEDDIDLKDFFSVIKRRALVIISVVSVVMSTVIYLTLKAENIYEGNFQLLVEPVNSDSNLLGQVPLPESSVMNNSALDYESQIEVLISQELMKEVLPKIQSSYPDLTYDLLIKNLKISRLGKTKIIKISYRHQEPQKIDLVLKTLSDFYLKYSLEKRKTKLTQGVQFVDKQLPAIRNRVAQLQKQLQIFRQRYDFIDPEHQSDHVAEQLQKLAEERLKIEQNLAAARATYVSLSTPEGQQATLNTAPIYSQLITQLRQLEAQLSGELVRFQPDSPSIKVLEEKKQNLLPLIEDEQRRYVGLKLAEATSVLQNLEVQSQELARVEQQTKQRFKQLPILARQYTEIQRNLQIANDSLNRFLEARENLVIQVAQTELPWELTQAANQKEDPVLPNIPLNLIVGLFGSLATGVGIAFLLEKLDNTFHDVDSLKEKIKLPLLGTLPIDKSIKDYQSAYNNRSTSKSESGKFPQVDSWLSKLFYQRSKKSYYGYYGQGLFWESLQVLYSNIQLLNSDQPIRSLTISSTMPGDGKTTVAFHLAQTAAALGKRVLLVDGDLRRPKIHSISGLKNLFGLTNVLTSNIPVEQVMQQLPDMSLLSVITAGDKPPDPVRLLSSDKMKQVMEYLHENFDLVIYDAPPILKIVDARLIAPQTDGTLLVVRMDKTDKSAVMQLQDSLKLFPINVLGVVANGENNQLHNYYSDYYYNTGIEARKS</sequence>
<dbReference type="InterPro" id="IPR003856">
    <property type="entry name" value="LPS_length_determ_N"/>
</dbReference>
<feature type="coiled-coil region" evidence="17">
    <location>
        <begin position="338"/>
        <end position="365"/>
    </location>
</feature>
<evidence type="ECO:0000256" key="14">
    <source>
        <dbReference type="ARBA" id="ARBA00023136"/>
    </source>
</evidence>
<comment type="similarity">
    <text evidence="3">Belongs to the CpsD/CapB family.</text>
</comment>
<evidence type="ECO:0000256" key="3">
    <source>
        <dbReference type="ARBA" id="ARBA00007316"/>
    </source>
</evidence>
<feature type="domain" description="AAA" evidence="20">
    <location>
        <begin position="553"/>
        <end position="698"/>
    </location>
</feature>
<comment type="caution">
    <text evidence="21">The sequence shown here is derived from an EMBL/GenBank/DDBJ whole genome shotgun (WGS) entry which is preliminary data.</text>
</comment>
<evidence type="ECO:0000256" key="6">
    <source>
        <dbReference type="ARBA" id="ARBA00022475"/>
    </source>
</evidence>
<feature type="coiled-coil region" evidence="17">
    <location>
        <begin position="207"/>
        <end position="264"/>
    </location>
</feature>
<keyword evidence="17" id="KW-0175">Coiled coil</keyword>
<evidence type="ECO:0000256" key="15">
    <source>
        <dbReference type="ARBA" id="ARBA00023137"/>
    </source>
</evidence>
<dbReference type="InterPro" id="IPR025669">
    <property type="entry name" value="AAA_dom"/>
</dbReference>
<evidence type="ECO:0000256" key="11">
    <source>
        <dbReference type="ARBA" id="ARBA00022777"/>
    </source>
</evidence>
<dbReference type="GO" id="GO:0005886">
    <property type="term" value="C:plasma membrane"/>
    <property type="evidence" value="ECO:0007669"/>
    <property type="project" value="UniProtKB-SubCell"/>
</dbReference>
<evidence type="ECO:0000256" key="17">
    <source>
        <dbReference type="SAM" id="Coils"/>
    </source>
</evidence>
<keyword evidence="11" id="KW-0418">Kinase</keyword>
<keyword evidence="13 18" id="KW-1133">Transmembrane helix</keyword>
<dbReference type="EC" id="2.7.10.2" evidence="5"/>
<feature type="domain" description="Polysaccharide chain length determinant N-terminal" evidence="19">
    <location>
        <begin position="38"/>
        <end position="133"/>
    </location>
</feature>
<evidence type="ECO:0000256" key="5">
    <source>
        <dbReference type="ARBA" id="ARBA00011903"/>
    </source>
</evidence>
<dbReference type="InterPro" id="IPR027417">
    <property type="entry name" value="P-loop_NTPase"/>
</dbReference>